<keyword evidence="2" id="KW-1185">Reference proteome</keyword>
<evidence type="ECO:0000313" key="2">
    <source>
        <dbReference type="Proteomes" id="UP000005365"/>
    </source>
</evidence>
<gene>
    <name evidence="1" type="ORF">NEISICOT_03188</name>
</gene>
<proteinExistence type="predicted"/>
<dbReference type="AlphaFoldDB" id="C6M9G9"/>
<sequence length="45" mass="4985">MSVITGDLIVFVVVEVGGGMGKGRQAIYFRRPWCLLGLDPIYGHY</sequence>
<organism evidence="1 2">
    <name type="scientific">Neisseria sicca ATCC 29256</name>
    <dbReference type="NCBI Taxonomy" id="547045"/>
    <lineage>
        <taxon>Bacteria</taxon>
        <taxon>Pseudomonadati</taxon>
        <taxon>Pseudomonadota</taxon>
        <taxon>Betaproteobacteria</taxon>
        <taxon>Neisseriales</taxon>
        <taxon>Neisseriaceae</taxon>
        <taxon>Neisseria</taxon>
    </lineage>
</organism>
<evidence type="ECO:0000313" key="1">
    <source>
        <dbReference type="EMBL" id="EET43043.1"/>
    </source>
</evidence>
<comment type="caution">
    <text evidence="1">The sequence shown here is derived from an EMBL/GenBank/DDBJ whole genome shotgun (WGS) entry which is preliminary data.</text>
</comment>
<accession>C6M9G9</accession>
<reference evidence="1" key="1">
    <citation type="submission" date="2009-07" db="EMBL/GenBank/DDBJ databases">
        <authorList>
            <person name="Weinstock G."/>
            <person name="Sodergren E."/>
            <person name="Clifton S."/>
            <person name="Fulton L."/>
            <person name="Fulton B."/>
            <person name="Courtney L."/>
            <person name="Fronick C."/>
            <person name="Harrison M."/>
            <person name="Strong C."/>
            <person name="Farmer C."/>
            <person name="Delahaunty K."/>
            <person name="Markovic C."/>
            <person name="Hall O."/>
            <person name="Minx P."/>
            <person name="Tomlinson C."/>
            <person name="Mitreva M."/>
            <person name="Nelson J."/>
            <person name="Hou S."/>
            <person name="Wollam A."/>
            <person name="Pepin K.H."/>
            <person name="Johnson M."/>
            <person name="Bhonagiri V."/>
            <person name="Nash W.E."/>
            <person name="Warren W."/>
            <person name="Chinwalla A."/>
            <person name="Mardis E.R."/>
            <person name="Wilson R.K."/>
        </authorList>
    </citation>
    <scope>NUCLEOTIDE SEQUENCE [LARGE SCALE GENOMIC DNA]</scope>
    <source>
        <strain evidence="1">ATCC 29256</strain>
    </source>
</reference>
<name>C6M9G9_NEISI</name>
<protein>
    <submittedName>
        <fullName evidence="1">Uncharacterized protein</fullName>
    </submittedName>
</protein>
<dbReference type="EMBL" id="ACKO02000028">
    <property type="protein sequence ID" value="EET43043.1"/>
    <property type="molecule type" value="Genomic_DNA"/>
</dbReference>
<dbReference type="Proteomes" id="UP000005365">
    <property type="component" value="Unassembled WGS sequence"/>
</dbReference>